<accession>A0A1A3NID3</accession>
<sequence length="146" mass="16866">MRTLLDFFLRYLDILYLDPDYRITNSETSGETVNASLTVSGPILVWLIVNDRGQIQWTVAPTLLQEPSNHFWISLIRQYLDRQVEITYLSTIEEVAWVRENKGRIQQLFSDESSVRAVCDDLRTLRRTNADKYWGPVAGDAPTKGE</sequence>
<dbReference type="EMBL" id="LZLS01000200">
    <property type="protein sequence ID" value="OBK21561.1"/>
    <property type="molecule type" value="Genomic_DNA"/>
</dbReference>
<organism evidence="1 2">
    <name type="scientific">Mycobacterium asiaticum</name>
    <dbReference type="NCBI Taxonomy" id="1790"/>
    <lineage>
        <taxon>Bacteria</taxon>
        <taxon>Bacillati</taxon>
        <taxon>Actinomycetota</taxon>
        <taxon>Actinomycetes</taxon>
        <taxon>Mycobacteriales</taxon>
        <taxon>Mycobacteriaceae</taxon>
        <taxon>Mycobacterium</taxon>
    </lineage>
</organism>
<dbReference type="OrthoDB" id="4731766at2"/>
<name>A0A1A3NID3_MYCAS</name>
<reference evidence="1 2" key="1">
    <citation type="submission" date="2016-06" db="EMBL/GenBank/DDBJ databases">
        <authorList>
            <person name="Kjaerup R.B."/>
            <person name="Dalgaard T.S."/>
            <person name="Juul-Madsen H.R."/>
        </authorList>
    </citation>
    <scope>NUCLEOTIDE SEQUENCE [LARGE SCALE GENOMIC DNA]</scope>
    <source>
        <strain evidence="1 2">1165133.8</strain>
    </source>
</reference>
<evidence type="ECO:0000313" key="1">
    <source>
        <dbReference type="EMBL" id="OBK21561.1"/>
    </source>
</evidence>
<proteinExistence type="predicted"/>
<dbReference type="RefSeq" id="WP_065146444.1">
    <property type="nucleotide sequence ID" value="NZ_LZLS01000200.1"/>
</dbReference>
<dbReference type="Proteomes" id="UP000093928">
    <property type="component" value="Unassembled WGS sequence"/>
</dbReference>
<evidence type="ECO:0000313" key="2">
    <source>
        <dbReference type="Proteomes" id="UP000093928"/>
    </source>
</evidence>
<protein>
    <submittedName>
        <fullName evidence="1">Uncharacterized protein</fullName>
    </submittedName>
</protein>
<gene>
    <name evidence="1" type="ORF">A5634_09990</name>
</gene>
<comment type="caution">
    <text evidence="1">The sequence shown here is derived from an EMBL/GenBank/DDBJ whole genome shotgun (WGS) entry which is preliminary data.</text>
</comment>
<dbReference type="AlphaFoldDB" id="A0A1A3NID3"/>